<name>A0ABN8Y8Z5_RANTA</name>
<dbReference type="Proteomes" id="UP001176941">
    <property type="component" value="Chromosome 15"/>
</dbReference>
<dbReference type="EMBL" id="OX459951">
    <property type="protein sequence ID" value="CAI9157047.1"/>
    <property type="molecule type" value="Genomic_DNA"/>
</dbReference>
<evidence type="ECO:0008006" key="3">
    <source>
        <dbReference type="Google" id="ProtNLM"/>
    </source>
</evidence>
<evidence type="ECO:0000313" key="2">
    <source>
        <dbReference type="Proteomes" id="UP001176941"/>
    </source>
</evidence>
<keyword evidence="2" id="KW-1185">Reference proteome</keyword>
<organism evidence="1 2">
    <name type="scientific">Rangifer tarandus platyrhynchus</name>
    <name type="common">Svalbard reindeer</name>
    <dbReference type="NCBI Taxonomy" id="3082113"/>
    <lineage>
        <taxon>Eukaryota</taxon>
        <taxon>Metazoa</taxon>
        <taxon>Chordata</taxon>
        <taxon>Craniata</taxon>
        <taxon>Vertebrata</taxon>
        <taxon>Euteleostomi</taxon>
        <taxon>Mammalia</taxon>
        <taxon>Eutheria</taxon>
        <taxon>Laurasiatheria</taxon>
        <taxon>Artiodactyla</taxon>
        <taxon>Ruminantia</taxon>
        <taxon>Pecora</taxon>
        <taxon>Cervidae</taxon>
        <taxon>Odocoileinae</taxon>
        <taxon>Rangifer</taxon>
    </lineage>
</organism>
<proteinExistence type="predicted"/>
<protein>
    <recommendedName>
        <fullName evidence="3">Secreted protein</fullName>
    </recommendedName>
</protein>
<accession>A0ABN8Y8Z5</accession>
<gene>
    <name evidence="1" type="ORF">MRATA1EN1_LOCUS6009</name>
</gene>
<reference evidence="1" key="1">
    <citation type="submission" date="2023-04" db="EMBL/GenBank/DDBJ databases">
        <authorList>
            <consortium name="ELIXIR-Norway"/>
        </authorList>
    </citation>
    <scope>NUCLEOTIDE SEQUENCE [LARGE SCALE GENOMIC DNA]</scope>
</reference>
<sequence>MEALYRFFFLVSPLQCIDSAVELFAINRFPFFPECWEPEGLGTSGILSWFIFAFSIGNFLGRVWPDFRLILPVSVRGAEVDVWFQHSFVGSAGVSFLGSCAGRLYSPSPPFKMMLLEVKVVRGGAANLKFSLKQN</sequence>
<evidence type="ECO:0000313" key="1">
    <source>
        <dbReference type="EMBL" id="CAI9157047.1"/>
    </source>
</evidence>